<evidence type="ECO:0000256" key="6">
    <source>
        <dbReference type="ARBA" id="ARBA00022840"/>
    </source>
</evidence>
<protein>
    <recommendedName>
        <fullName evidence="1">non-specific serine/threonine protein kinase</fullName>
        <ecNumber evidence="1">2.7.11.1</ecNumber>
    </recommendedName>
</protein>
<dbReference type="GO" id="GO:0016301">
    <property type="term" value="F:kinase activity"/>
    <property type="evidence" value="ECO:0007669"/>
    <property type="project" value="UniProtKB-KW"/>
</dbReference>
<feature type="region of interest" description="Disordered" evidence="9">
    <location>
        <begin position="449"/>
        <end position="481"/>
    </location>
</feature>
<dbReference type="PROSITE" id="PS51424">
    <property type="entry name" value="ROC"/>
    <property type="match status" value="1"/>
</dbReference>
<dbReference type="Gene3D" id="1.10.10.10">
    <property type="entry name" value="Winged helix-like DNA-binding domain superfamily/Winged helix DNA-binding domain"/>
    <property type="match status" value="1"/>
</dbReference>
<feature type="domain" description="Roc" evidence="10">
    <location>
        <begin position="45"/>
        <end position="262"/>
    </location>
</feature>
<dbReference type="InterPro" id="IPR036388">
    <property type="entry name" value="WH-like_DNA-bd_sf"/>
</dbReference>
<dbReference type="Gene3D" id="3.40.50.300">
    <property type="entry name" value="P-loop containing nucleotide triphosphate hydrolases"/>
    <property type="match status" value="1"/>
</dbReference>
<gene>
    <name evidence="11" type="ORF">TCMB3V08_LOCUS8620</name>
</gene>
<organism evidence="11">
    <name type="scientific">Timema californicum</name>
    <name type="common">California timema</name>
    <name type="synonym">Walking stick</name>
    <dbReference type="NCBI Taxonomy" id="61474"/>
    <lineage>
        <taxon>Eukaryota</taxon>
        <taxon>Metazoa</taxon>
        <taxon>Ecdysozoa</taxon>
        <taxon>Arthropoda</taxon>
        <taxon>Hexapoda</taxon>
        <taxon>Insecta</taxon>
        <taxon>Pterygota</taxon>
        <taxon>Neoptera</taxon>
        <taxon>Polyneoptera</taxon>
        <taxon>Phasmatodea</taxon>
        <taxon>Timematodea</taxon>
        <taxon>Timematoidea</taxon>
        <taxon>Timematidae</taxon>
        <taxon>Timema</taxon>
    </lineage>
</organism>
<evidence type="ECO:0000256" key="1">
    <source>
        <dbReference type="ARBA" id="ARBA00012513"/>
    </source>
</evidence>
<proteinExistence type="predicted"/>
<keyword evidence="4" id="KW-0547">Nucleotide-binding</keyword>
<dbReference type="InterPro" id="IPR020859">
    <property type="entry name" value="ROC"/>
</dbReference>
<dbReference type="Pfam" id="PF08477">
    <property type="entry name" value="Roc"/>
    <property type="match status" value="1"/>
</dbReference>
<dbReference type="AlphaFoldDB" id="A0A7R9JB30"/>
<evidence type="ECO:0000256" key="7">
    <source>
        <dbReference type="ARBA" id="ARBA00047899"/>
    </source>
</evidence>
<evidence type="ECO:0000256" key="9">
    <source>
        <dbReference type="SAM" id="MobiDB-lite"/>
    </source>
</evidence>
<comment type="catalytic activity">
    <reaction evidence="8">
        <text>L-seryl-[protein] + ATP = O-phospho-L-seryl-[protein] + ADP + H(+)</text>
        <dbReference type="Rhea" id="RHEA:17989"/>
        <dbReference type="Rhea" id="RHEA-COMP:9863"/>
        <dbReference type="Rhea" id="RHEA-COMP:11604"/>
        <dbReference type="ChEBI" id="CHEBI:15378"/>
        <dbReference type="ChEBI" id="CHEBI:29999"/>
        <dbReference type="ChEBI" id="CHEBI:30616"/>
        <dbReference type="ChEBI" id="CHEBI:83421"/>
        <dbReference type="ChEBI" id="CHEBI:456216"/>
        <dbReference type="EC" id="2.7.11.1"/>
    </reaction>
</comment>
<evidence type="ECO:0000256" key="2">
    <source>
        <dbReference type="ARBA" id="ARBA00022679"/>
    </source>
</evidence>
<dbReference type="EC" id="2.7.11.1" evidence="1"/>
<name>A0A7R9JB30_TIMCA</name>
<dbReference type="Gene3D" id="3.30.70.1390">
    <property type="entry name" value="ROC domain from the Parkinson's disease-associated leucine-rich repeat kinase 2"/>
    <property type="match status" value="1"/>
</dbReference>
<dbReference type="PANTHER" id="PTHR47679:SF2">
    <property type="entry name" value="C-TERMINAL OF ROC (COR) DOMAIN-CONTAINING PROTEIN"/>
    <property type="match status" value="1"/>
</dbReference>
<dbReference type="SUPFAM" id="SSF52540">
    <property type="entry name" value="P-loop containing nucleoside triphosphate hydrolases"/>
    <property type="match status" value="1"/>
</dbReference>
<dbReference type="FunFam" id="3.30.70.1390:FF:000004">
    <property type="entry name" value="Leucine-rich repeat kinase, isoform C"/>
    <property type="match status" value="1"/>
</dbReference>
<reference evidence="11" key="1">
    <citation type="submission" date="2020-11" db="EMBL/GenBank/DDBJ databases">
        <authorList>
            <person name="Tran Van P."/>
        </authorList>
    </citation>
    <scope>NUCLEOTIDE SEQUENCE</scope>
</reference>
<evidence type="ECO:0000256" key="5">
    <source>
        <dbReference type="ARBA" id="ARBA00022777"/>
    </source>
</evidence>
<comment type="catalytic activity">
    <reaction evidence="7">
        <text>L-threonyl-[protein] + ATP = O-phospho-L-threonyl-[protein] + ADP + H(+)</text>
        <dbReference type="Rhea" id="RHEA:46608"/>
        <dbReference type="Rhea" id="RHEA-COMP:11060"/>
        <dbReference type="Rhea" id="RHEA-COMP:11605"/>
        <dbReference type="ChEBI" id="CHEBI:15378"/>
        <dbReference type="ChEBI" id="CHEBI:30013"/>
        <dbReference type="ChEBI" id="CHEBI:30616"/>
        <dbReference type="ChEBI" id="CHEBI:61977"/>
        <dbReference type="ChEBI" id="CHEBI:456216"/>
        <dbReference type="EC" id="2.7.11.1"/>
    </reaction>
</comment>
<keyword evidence="3" id="KW-0677">Repeat</keyword>
<sequence>MGLLSRLWNLNTRGCRLQEPLKSMIDSKKYKTMDVIGYLKSVLEDARPYARMKLMIVGVQGIGKTSLLDQLRQEGFGSYKKKPAEHWAKRMGNKNINVKTARGTNMSTVGVDIGDWVYEKKIRGQSSYGPVVFRTWDFGGQREYYATHQYFLSKRSLYLVVWRIPDGQKGINEILQWLVNIQARAPNSPVLIVGTHYDVMSEYKPAANSEDLQQLIRDKFINVVDAEKCGLPRVLDTIEVSCKTRHNIKLLCNLVYDTVFSLRPPGSKELLLEQRVPATYLALEDVVTHISSERRHTGVDPVLNAEQYKAVVSAEMQYRFSRGFRDTAELHQATLFLHENGVLLHYDDATLKDLYFLDPQWLCDMLAHVVTIREINPFARTGVMKLDDLKHVFKSSKIGPIDTRGYIVNLLNKFEIPVRSRGWAVRSKKAVTMSTASTLVGNSSFYTQSSPDKFRLRKPSPGPHKISSPSYPEEGQEVTATSNCEITHRSDPECSIRRLLLMSYFPSGFWSRLITRVLADDTIVDIVRSFFITPKEVAQQTPAKFLGAKTTQ</sequence>
<dbReference type="InterPro" id="IPR027417">
    <property type="entry name" value="P-loop_NTPase"/>
</dbReference>
<dbReference type="PRINTS" id="PR00449">
    <property type="entry name" value="RASTRNSFRMNG"/>
</dbReference>
<evidence type="ECO:0000256" key="8">
    <source>
        <dbReference type="ARBA" id="ARBA00048679"/>
    </source>
</evidence>
<keyword evidence="2" id="KW-0808">Transferase</keyword>
<evidence type="ECO:0000256" key="4">
    <source>
        <dbReference type="ARBA" id="ARBA00022741"/>
    </source>
</evidence>
<dbReference type="Pfam" id="PF16095">
    <property type="entry name" value="COR-A"/>
    <property type="match status" value="1"/>
</dbReference>
<keyword evidence="5" id="KW-0418">Kinase</keyword>
<dbReference type="FunFam" id="3.40.50.300:FF:001518">
    <property type="entry name" value="Leucine-rich repeat kinase, isoform C"/>
    <property type="match status" value="1"/>
</dbReference>
<dbReference type="PANTHER" id="PTHR47679">
    <property type="entry name" value="PROTEIN TORNADO 1"/>
    <property type="match status" value="1"/>
</dbReference>
<evidence type="ECO:0000256" key="3">
    <source>
        <dbReference type="ARBA" id="ARBA00022737"/>
    </source>
</evidence>
<evidence type="ECO:0000259" key="10">
    <source>
        <dbReference type="PROSITE" id="PS51424"/>
    </source>
</evidence>
<dbReference type="EMBL" id="OE183816">
    <property type="protein sequence ID" value="CAD7576044.1"/>
    <property type="molecule type" value="Genomic_DNA"/>
</dbReference>
<dbReference type="InterPro" id="IPR032171">
    <property type="entry name" value="COR-A"/>
</dbReference>
<keyword evidence="6" id="KW-0067">ATP-binding</keyword>
<dbReference type="GO" id="GO:0005524">
    <property type="term" value="F:ATP binding"/>
    <property type="evidence" value="ECO:0007669"/>
    <property type="project" value="UniProtKB-KW"/>
</dbReference>
<accession>A0A7R9JB30</accession>
<evidence type="ECO:0000313" key="11">
    <source>
        <dbReference type="EMBL" id="CAD7576044.1"/>
    </source>
</evidence>